<comment type="subcellular location">
    <subcellularLocation>
        <location evidence="1 7">Cell membrane</location>
        <topology evidence="1 7">Multi-pass membrane protein</topology>
    </subcellularLocation>
</comment>
<dbReference type="EMBL" id="JAJEQN010000004">
    <property type="protein sequence ID" value="MCC2220527.1"/>
    <property type="molecule type" value="Genomic_DNA"/>
</dbReference>
<feature type="transmembrane region" description="Helical" evidence="7">
    <location>
        <begin position="80"/>
        <end position="99"/>
    </location>
</feature>
<dbReference type="PROSITE" id="PS50928">
    <property type="entry name" value="ABC_TM1"/>
    <property type="match status" value="1"/>
</dbReference>
<feature type="domain" description="ABC transmembrane type-1" evidence="8">
    <location>
        <begin position="73"/>
        <end position="253"/>
    </location>
</feature>
<evidence type="ECO:0000313" key="9">
    <source>
        <dbReference type="EMBL" id="MCC2220527.1"/>
    </source>
</evidence>
<evidence type="ECO:0000313" key="10">
    <source>
        <dbReference type="Proteomes" id="UP001198200"/>
    </source>
</evidence>
<feature type="transmembrane region" description="Helical" evidence="7">
    <location>
        <begin position="111"/>
        <end position="132"/>
    </location>
</feature>
<dbReference type="SUPFAM" id="SSF161098">
    <property type="entry name" value="MetI-like"/>
    <property type="match status" value="1"/>
</dbReference>
<evidence type="ECO:0000256" key="1">
    <source>
        <dbReference type="ARBA" id="ARBA00004651"/>
    </source>
</evidence>
<dbReference type="RefSeq" id="WP_308731079.1">
    <property type="nucleotide sequence ID" value="NZ_JAJEQN010000004.1"/>
</dbReference>
<keyword evidence="2 7" id="KW-0813">Transport</keyword>
<evidence type="ECO:0000256" key="6">
    <source>
        <dbReference type="ARBA" id="ARBA00023136"/>
    </source>
</evidence>
<dbReference type="AlphaFoldDB" id="A0AAE3JC59"/>
<evidence type="ECO:0000256" key="3">
    <source>
        <dbReference type="ARBA" id="ARBA00022475"/>
    </source>
</evidence>
<dbReference type="GO" id="GO:0005886">
    <property type="term" value="C:plasma membrane"/>
    <property type="evidence" value="ECO:0007669"/>
    <property type="project" value="UniProtKB-SubCell"/>
</dbReference>
<evidence type="ECO:0000256" key="5">
    <source>
        <dbReference type="ARBA" id="ARBA00022989"/>
    </source>
</evidence>
<comment type="caution">
    <text evidence="9">The sequence shown here is derived from an EMBL/GenBank/DDBJ whole genome shotgun (WGS) entry which is preliminary data.</text>
</comment>
<reference evidence="9 10" key="1">
    <citation type="submission" date="2021-10" db="EMBL/GenBank/DDBJ databases">
        <title>Anaerobic single-cell dispensing facilitates the cultivation of human gut bacteria.</title>
        <authorList>
            <person name="Afrizal A."/>
        </authorList>
    </citation>
    <scope>NUCLEOTIDE SEQUENCE [LARGE SCALE GENOMIC DNA]</scope>
    <source>
        <strain evidence="9 10">CLA-AA-H224</strain>
    </source>
</reference>
<keyword evidence="4 7" id="KW-0812">Transmembrane</keyword>
<evidence type="ECO:0000256" key="7">
    <source>
        <dbReference type="RuleBase" id="RU363032"/>
    </source>
</evidence>
<dbReference type="InterPro" id="IPR035906">
    <property type="entry name" value="MetI-like_sf"/>
</dbReference>
<dbReference type="PANTHER" id="PTHR30151">
    <property type="entry name" value="ALKANE SULFONATE ABC TRANSPORTER-RELATED, MEMBRANE SUBUNIT"/>
    <property type="match status" value="1"/>
</dbReference>
<keyword evidence="6 7" id="KW-0472">Membrane</keyword>
<feature type="transmembrane region" description="Helical" evidence="7">
    <location>
        <begin position="20"/>
        <end position="44"/>
    </location>
</feature>
<keyword evidence="10" id="KW-1185">Reference proteome</keyword>
<feature type="transmembrane region" description="Helical" evidence="7">
    <location>
        <begin position="138"/>
        <end position="158"/>
    </location>
</feature>
<sequence>MKNEELMRLLARRQKRNRKLLTAGRFLIGILFFAIWELCARFGIINDFIFSSPSRVIRTIQSFAANNTLWLHVSVTLKETALSFFMTMVISLFTALLFWRFRWIYKLFEPYLILLNSLPKSALAPLLIVWLGNKPRTIIVVAVSLAVFGAILTLYHAFESVDPEKIKLIQTLNGTKMHIVTKVLLPSTVLVFINNMKVNIGLCLVGVIIGEFLAARAGLGYLIIYGSQTFKMDYVVTSIVILCTAAIVLYALLTWAESAYNRYYLKNASAN</sequence>
<evidence type="ECO:0000259" key="8">
    <source>
        <dbReference type="PROSITE" id="PS50928"/>
    </source>
</evidence>
<gene>
    <name evidence="9" type="ORF">LKD48_02525</name>
</gene>
<name>A0AAE3JC59_9FIRM</name>
<dbReference type="PANTHER" id="PTHR30151:SF19">
    <property type="entry name" value="ABC TRANSPORTER PERMEASE"/>
    <property type="match status" value="1"/>
</dbReference>
<evidence type="ECO:0000256" key="2">
    <source>
        <dbReference type="ARBA" id="ARBA00022448"/>
    </source>
</evidence>
<comment type="similarity">
    <text evidence="7">Belongs to the binding-protein-dependent transport system permease family.</text>
</comment>
<dbReference type="Pfam" id="PF00528">
    <property type="entry name" value="BPD_transp_1"/>
    <property type="match status" value="1"/>
</dbReference>
<feature type="transmembrane region" description="Helical" evidence="7">
    <location>
        <begin position="202"/>
        <end position="222"/>
    </location>
</feature>
<dbReference type="Gene3D" id="1.10.3720.10">
    <property type="entry name" value="MetI-like"/>
    <property type="match status" value="1"/>
</dbReference>
<organism evidence="9 10">
    <name type="scientific">Anthropogastromicrobium aceti</name>
    <dbReference type="NCBI Taxonomy" id="2981768"/>
    <lineage>
        <taxon>Bacteria</taxon>
        <taxon>Bacillati</taxon>
        <taxon>Bacillota</taxon>
        <taxon>Clostridia</taxon>
        <taxon>Lachnospirales</taxon>
        <taxon>Lachnospiraceae</taxon>
        <taxon>Anthropogastromicrobium</taxon>
    </lineage>
</organism>
<dbReference type="GO" id="GO:0055085">
    <property type="term" value="P:transmembrane transport"/>
    <property type="evidence" value="ECO:0007669"/>
    <property type="project" value="InterPro"/>
</dbReference>
<keyword evidence="5 7" id="KW-1133">Transmembrane helix</keyword>
<keyword evidence="3" id="KW-1003">Cell membrane</keyword>
<evidence type="ECO:0000256" key="4">
    <source>
        <dbReference type="ARBA" id="ARBA00022692"/>
    </source>
</evidence>
<proteinExistence type="inferred from homology"/>
<feature type="transmembrane region" description="Helical" evidence="7">
    <location>
        <begin position="234"/>
        <end position="256"/>
    </location>
</feature>
<accession>A0AAE3JC59</accession>
<dbReference type="InterPro" id="IPR000515">
    <property type="entry name" value="MetI-like"/>
</dbReference>
<protein>
    <submittedName>
        <fullName evidence="9">ABC transporter permease</fullName>
    </submittedName>
</protein>
<dbReference type="Proteomes" id="UP001198200">
    <property type="component" value="Unassembled WGS sequence"/>
</dbReference>